<organism evidence="1 2">
    <name type="scientific">Marinomonas spartinae</name>
    <dbReference type="NCBI Taxonomy" id="1792290"/>
    <lineage>
        <taxon>Bacteria</taxon>
        <taxon>Pseudomonadati</taxon>
        <taxon>Pseudomonadota</taxon>
        <taxon>Gammaproteobacteria</taxon>
        <taxon>Oceanospirillales</taxon>
        <taxon>Oceanospirillaceae</taxon>
        <taxon>Marinomonas</taxon>
    </lineage>
</organism>
<protein>
    <submittedName>
        <fullName evidence="1">Uncharacterized protein</fullName>
    </submittedName>
</protein>
<keyword evidence="2" id="KW-1185">Reference proteome</keyword>
<sequence>MVEKKYGNYDDIQDVTAGFVITKGYKAFHIPTSYLSLGC</sequence>
<reference evidence="1 2" key="1">
    <citation type="submission" date="2016-06" db="EMBL/GenBank/DDBJ databases">
        <authorList>
            <person name="Kjaerup R.B."/>
            <person name="Dalgaard T.S."/>
            <person name="Juul-Madsen H.R."/>
        </authorList>
    </citation>
    <scope>NUCLEOTIDE SEQUENCE [LARGE SCALE GENOMIC DNA]</scope>
    <source>
        <strain evidence="1 2">CECT 8886</strain>
    </source>
</reference>
<dbReference type="STRING" id="1792290.MSP8886_03057"/>
<dbReference type="Proteomes" id="UP000092544">
    <property type="component" value="Unassembled WGS sequence"/>
</dbReference>
<proteinExistence type="predicted"/>
<evidence type="ECO:0000313" key="2">
    <source>
        <dbReference type="Proteomes" id="UP000092544"/>
    </source>
</evidence>
<dbReference type="AlphaFoldDB" id="A0A1A8TN64"/>
<accession>A0A1A8TN64</accession>
<evidence type="ECO:0000313" key="1">
    <source>
        <dbReference type="EMBL" id="SBS34374.1"/>
    </source>
</evidence>
<gene>
    <name evidence="1" type="ORF">MSP8886_03057</name>
</gene>
<name>A0A1A8TN64_9GAMM</name>
<dbReference type="EMBL" id="FLOB01000007">
    <property type="protein sequence ID" value="SBS34374.1"/>
    <property type="molecule type" value="Genomic_DNA"/>
</dbReference>